<gene>
    <name evidence="2" type="ORF">HMPREF9630_00571</name>
</gene>
<evidence type="ECO:0000313" key="3">
    <source>
        <dbReference type="Proteomes" id="UP000017818"/>
    </source>
</evidence>
<evidence type="ECO:0000256" key="1">
    <source>
        <dbReference type="SAM" id="Coils"/>
    </source>
</evidence>
<keyword evidence="1" id="KW-0175">Coiled coil</keyword>
<dbReference type="Proteomes" id="UP000017818">
    <property type="component" value="Unassembled WGS sequence"/>
</dbReference>
<dbReference type="RefSeq" id="WP_009527204.1">
    <property type="nucleotide sequence ID" value="NZ_JH815225.1"/>
</dbReference>
<feature type="coiled-coil region" evidence="1">
    <location>
        <begin position="32"/>
        <end position="59"/>
    </location>
</feature>
<reference evidence="2 3" key="1">
    <citation type="submission" date="2012-05" db="EMBL/GenBank/DDBJ databases">
        <title>The Genome Sequence of Eubacteriaceae bacterium CM2.</title>
        <authorList>
            <consortium name="The Broad Institute Genome Sequencing Platform"/>
            <person name="Earl A."/>
            <person name="Ward D."/>
            <person name="Feldgarden M."/>
            <person name="Gevers D."/>
            <person name="Sizova M."/>
            <person name="Hazen A."/>
            <person name="Epstein S."/>
            <person name="Walker B."/>
            <person name="Young S.K."/>
            <person name="Zeng Q."/>
            <person name="Gargeya S."/>
            <person name="Fitzgerald M."/>
            <person name="Haas B."/>
            <person name="Abouelleil A."/>
            <person name="Alvarado L."/>
            <person name="Arachchi H.M."/>
            <person name="Berlin A."/>
            <person name="Chapman S.B."/>
            <person name="Goldberg J."/>
            <person name="Griggs A."/>
            <person name="Gujja S."/>
            <person name="Hansen M."/>
            <person name="Howarth C."/>
            <person name="Imamovic A."/>
            <person name="Larimer J."/>
            <person name="McCowen C."/>
            <person name="Montmayeur A."/>
            <person name="Murphy C."/>
            <person name="Neiman D."/>
            <person name="Pearson M."/>
            <person name="Priest M."/>
            <person name="Roberts A."/>
            <person name="Saif S."/>
            <person name="Shea T."/>
            <person name="Sisk P."/>
            <person name="Sykes S."/>
            <person name="Wortman J."/>
            <person name="Nusbaum C."/>
            <person name="Birren B."/>
        </authorList>
    </citation>
    <scope>NUCLEOTIDE SEQUENCE [LARGE SCALE GENOMIC DNA]</scope>
    <source>
        <strain evidence="2 3">CM2</strain>
    </source>
</reference>
<organism evidence="2 3">
    <name type="scientific">Peptoanaerobacter stomatis</name>
    <dbReference type="NCBI Taxonomy" id="796937"/>
    <lineage>
        <taxon>Bacteria</taxon>
        <taxon>Bacillati</taxon>
        <taxon>Bacillota</taxon>
        <taxon>Clostridia</taxon>
        <taxon>Peptostreptococcales</taxon>
        <taxon>Filifactoraceae</taxon>
        <taxon>Peptoanaerobacter</taxon>
    </lineage>
</organism>
<proteinExistence type="predicted"/>
<protein>
    <submittedName>
        <fullName evidence="2">Uncharacterized protein</fullName>
    </submittedName>
</protein>
<accession>V9HQ05</accession>
<name>V9HQ05_9FIRM</name>
<evidence type="ECO:0000313" key="2">
    <source>
        <dbReference type="EMBL" id="EHL17404.1"/>
    </source>
</evidence>
<dbReference type="EMBL" id="AFZF02000004">
    <property type="protein sequence ID" value="EHL17404.1"/>
    <property type="molecule type" value="Genomic_DNA"/>
</dbReference>
<dbReference type="AlphaFoldDB" id="V9HQ05"/>
<dbReference type="HOGENOM" id="CLU_836382_0_0_9"/>
<sequence length="332" mass="39361">MENHKFSVYRINIKTPKREKNKMKYIREILYKNKERSNINFFEESLEFLKNNISNFEISKRCCRVNNIEMEETLISSKNAIILYGFMDTGYYGETSTIVSKDGNNSTIKNFDDTEFVKFYYSICFIDGLDYIILGIHHKIHLNMTDPFKKFISDQIKDKFSLRNEEEEIIYPAKINFERLMPYSWYEAILKSPVEKISFIKRGIPKDEADELETNKKKESDSNIDDTMKDITRTLSYSIKEEKNTLENIKDIFTPNQKFTYVSVFEDTPDDIKTEIALNNKKKVIKLSNINNTSRFSMDLSDEDLEFDNDGTVNLESIKNWNKIYLEMFKFQ</sequence>
<comment type="caution">
    <text evidence="2">The sequence shown here is derived from an EMBL/GenBank/DDBJ whole genome shotgun (WGS) entry which is preliminary data.</text>
</comment>